<organism evidence="2 3">
    <name type="scientific">Alishewanella maricola</name>
    <dbReference type="NCBI Taxonomy" id="2795740"/>
    <lineage>
        <taxon>Bacteria</taxon>
        <taxon>Pseudomonadati</taxon>
        <taxon>Pseudomonadota</taxon>
        <taxon>Gammaproteobacteria</taxon>
        <taxon>Alteromonadales</taxon>
        <taxon>Alteromonadaceae</taxon>
        <taxon>Alishewanella</taxon>
    </lineage>
</organism>
<feature type="transmembrane region" description="Helical" evidence="1">
    <location>
        <begin position="49"/>
        <end position="67"/>
    </location>
</feature>
<name>A0ABS8C0V4_9ALTE</name>
<reference evidence="2 3" key="1">
    <citation type="submission" date="2021-10" db="EMBL/GenBank/DDBJ databases">
        <title>Alishewanella koreense sp. nov. isolated from seawater of southwestern coast in South Korea and the proposal for the reclassification of Rheinheimera perlucida and Rheinheimera tuosuensis as Arsukibacterium perlucida and Arsukibacterium tuosuensis.</title>
        <authorList>
            <person name="Kim K.H."/>
            <person name="Ruan W."/>
            <person name="Kim K.R."/>
            <person name="Baek J.H."/>
            <person name="Jeon C.O."/>
        </authorList>
    </citation>
    <scope>NUCLEOTIDE SEQUENCE [LARGE SCALE GENOMIC DNA]</scope>
    <source>
        <strain evidence="2 3">16-MA</strain>
    </source>
</reference>
<dbReference type="Pfam" id="PF11286">
    <property type="entry name" value="DUF3087"/>
    <property type="match status" value="1"/>
</dbReference>
<dbReference type="InterPro" id="IPR021438">
    <property type="entry name" value="DUF3087"/>
</dbReference>
<feature type="transmembrane region" description="Helical" evidence="1">
    <location>
        <begin position="20"/>
        <end position="43"/>
    </location>
</feature>
<sequence length="168" mass="19102">MQLRVIEKHRYRQRLNRITVSSIIALLLISLGSSTLLIALFATGTGSNFWLNFSGVVIGCLVVGFSLKRLKTHPYFHDVAYIWDLKHELNLIQRKQRAIDAAAEQNDVIALLILAYSYEASKLVWQLDDNTLMMSELNLAANKLQDKLNAAGLNINLADYRRELLARF</sequence>
<evidence type="ECO:0000313" key="3">
    <source>
        <dbReference type="Proteomes" id="UP000633814"/>
    </source>
</evidence>
<keyword evidence="1" id="KW-0472">Membrane</keyword>
<dbReference type="RefSeq" id="WP_226750033.1">
    <property type="nucleotide sequence ID" value="NZ_JAEINI020000002.1"/>
</dbReference>
<evidence type="ECO:0000256" key="1">
    <source>
        <dbReference type="SAM" id="Phobius"/>
    </source>
</evidence>
<accession>A0ABS8C0V4</accession>
<gene>
    <name evidence="2" type="ORF">JAO78_003830</name>
</gene>
<comment type="caution">
    <text evidence="2">The sequence shown here is derived from an EMBL/GenBank/DDBJ whole genome shotgun (WGS) entry which is preliminary data.</text>
</comment>
<protein>
    <submittedName>
        <fullName evidence="2">DUF3087 domain-containing protein</fullName>
    </submittedName>
</protein>
<dbReference type="Proteomes" id="UP000633814">
    <property type="component" value="Unassembled WGS sequence"/>
</dbReference>
<keyword evidence="1" id="KW-0812">Transmembrane</keyword>
<keyword evidence="3" id="KW-1185">Reference proteome</keyword>
<dbReference type="EMBL" id="JAEINI020000002">
    <property type="protein sequence ID" value="MCB5225938.1"/>
    <property type="molecule type" value="Genomic_DNA"/>
</dbReference>
<proteinExistence type="predicted"/>
<evidence type="ECO:0000313" key="2">
    <source>
        <dbReference type="EMBL" id="MCB5225938.1"/>
    </source>
</evidence>
<keyword evidence="1" id="KW-1133">Transmembrane helix</keyword>